<dbReference type="AlphaFoldDB" id="A0A150X4I9"/>
<proteinExistence type="predicted"/>
<evidence type="ECO:0000313" key="2">
    <source>
        <dbReference type="EMBL" id="KYG73617.1"/>
    </source>
</evidence>
<name>A0A150X4I9_9BACT</name>
<feature type="region of interest" description="Disordered" evidence="1">
    <location>
        <begin position="37"/>
        <end position="62"/>
    </location>
</feature>
<dbReference type="EMBL" id="LRPC01000028">
    <property type="protein sequence ID" value="KYG73617.1"/>
    <property type="molecule type" value="Genomic_DNA"/>
</dbReference>
<dbReference type="Proteomes" id="UP000075606">
    <property type="component" value="Unassembled WGS sequence"/>
</dbReference>
<comment type="caution">
    <text evidence="2">The sequence shown here is derived from an EMBL/GenBank/DDBJ whole genome shotgun (WGS) entry which is preliminary data.</text>
</comment>
<sequence>MLQVSIATDQGVFSLDLSNYESVCRLSQRIKIAIEGYKPESKTAHPMPPRKSNGDDNPLPDEQIDMYNQWLKDGMPESEGAEAFSGPIV</sequence>
<accession>A0A150X4I9</accession>
<reference evidence="2 3" key="1">
    <citation type="submission" date="2016-01" db="EMBL/GenBank/DDBJ databases">
        <title>Genome sequencing of Roseivirga spongicola UST030701-084.</title>
        <authorList>
            <person name="Selvaratnam C."/>
            <person name="Thevarajoo S."/>
            <person name="Goh K.M."/>
            <person name="Ee R."/>
            <person name="Chan K.-G."/>
            <person name="Chong C.S."/>
        </authorList>
    </citation>
    <scope>NUCLEOTIDE SEQUENCE [LARGE SCALE GENOMIC DNA]</scope>
    <source>
        <strain evidence="2 3">UST030701-084</strain>
    </source>
</reference>
<dbReference type="STRING" id="333140.AWW68_13075"/>
<organism evidence="2 3">
    <name type="scientific">Roseivirga spongicola</name>
    <dbReference type="NCBI Taxonomy" id="333140"/>
    <lineage>
        <taxon>Bacteria</taxon>
        <taxon>Pseudomonadati</taxon>
        <taxon>Bacteroidota</taxon>
        <taxon>Cytophagia</taxon>
        <taxon>Cytophagales</taxon>
        <taxon>Roseivirgaceae</taxon>
        <taxon>Roseivirga</taxon>
    </lineage>
</organism>
<evidence type="ECO:0000256" key="1">
    <source>
        <dbReference type="SAM" id="MobiDB-lite"/>
    </source>
</evidence>
<keyword evidence="3" id="KW-1185">Reference proteome</keyword>
<protein>
    <submittedName>
        <fullName evidence="2">Uncharacterized protein</fullName>
    </submittedName>
</protein>
<gene>
    <name evidence="2" type="ORF">AWW68_13075</name>
</gene>
<evidence type="ECO:0000313" key="3">
    <source>
        <dbReference type="Proteomes" id="UP000075606"/>
    </source>
</evidence>